<accession>A0A0H3K138</accession>
<dbReference type="GeneID" id="72429579"/>
<dbReference type="EMBL" id="AP008231">
    <property type="protein sequence ID" value="BAD78983.1"/>
    <property type="molecule type" value="Genomic_DNA"/>
</dbReference>
<gene>
    <name evidence="1" type="ordered locus">syc0793_c</name>
</gene>
<name>A0A0H3K138_SYNP6</name>
<organism evidence="1 2">
    <name type="scientific">Synechococcus sp. (strain ATCC 27144 / PCC 6301 / SAUG 1402/1)</name>
    <name type="common">Anacystis nidulans</name>
    <dbReference type="NCBI Taxonomy" id="269084"/>
    <lineage>
        <taxon>Bacteria</taxon>
        <taxon>Bacillati</taxon>
        <taxon>Cyanobacteriota</taxon>
        <taxon>Cyanophyceae</taxon>
        <taxon>Synechococcales</taxon>
        <taxon>Synechococcaceae</taxon>
        <taxon>Synechococcus</taxon>
    </lineage>
</organism>
<dbReference type="eggNOG" id="COG4104">
    <property type="taxonomic scope" value="Bacteria"/>
</dbReference>
<dbReference type="CDD" id="cd14744">
    <property type="entry name" value="PAAR_CT_2"/>
    <property type="match status" value="1"/>
</dbReference>
<dbReference type="RefSeq" id="WP_011243105.1">
    <property type="nucleotide sequence ID" value="NC_006576.1"/>
</dbReference>
<dbReference type="AlphaFoldDB" id="A0A0H3K138"/>
<evidence type="ECO:0000313" key="1">
    <source>
        <dbReference type="EMBL" id="BAD78983.1"/>
    </source>
</evidence>
<dbReference type="KEGG" id="syc:syc0793_c"/>
<protein>
    <recommendedName>
        <fullName evidence="3">PAAR domain-containing protein</fullName>
    </recommendedName>
</protein>
<dbReference type="Proteomes" id="UP000001175">
    <property type="component" value="Chromosome"/>
</dbReference>
<dbReference type="Pfam" id="PF05488">
    <property type="entry name" value="PAAR_motif"/>
    <property type="match status" value="1"/>
</dbReference>
<proteinExistence type="predicted"/>
<dbReference type="Gene3D" id="2.60.200.60">
    <property type="match status" value="1"/>
</dbReference>
<evidence type="ECO:0008006" key="3">
    <source>
        <dbReference type="Google" id="ProtNLM"/>
    </source>
</evidence>
<evidence type="ECO:0000313" key="2">
    <source>
        <dbReference type="Proteomes" id="UP000001175"/>
    </source>
</evidence>
<sequence length="89" mass="9265">MTTTPGIARLNDVTDHGGIIITGSDDTFVNSRPVARKDDLHACPLHGLNTIITGSRTVFTNQRPTARIGDLCSCGAAIIEASEDTGAGD</sequence>
<reference evidence="1 2" key="1">
    <citation type="journal article" date="2007" name="Photosyn. Res.">
        <title>Complete nucleotide sequence of the freshwater unicellular cyanobacterium Synechococcus elongatus PCC 6301 chromosome: gene content and organization.</title>
        <authorList>
            <person name="Sugita C."/>
            <person name="Ogata K."/>
            <person name="Shikata M."/>
            <person name="Jikuya H."/>
            <person name="Takano J."/>
            <person name="Furumichi M."/>
            <person name="Kanehisa M."/>
            <person name="Omata T."/>
            <person name="Sugiura M."/>
            <person name="Sugita M."/>
        </authorList>
    </citation>
    <scope>NUCLEOTIDE SEQUENCE [LARGE SCALE GENOMIC DNA]</scope>
    <source>
        <strain evidence="2">ATCC 27144 / PCC 6301 / SAUG 1402/1</strain>
    </source>
</reference>
<dbReference type="InterPro" id="IPR008727">
    <property type="entry name" value="PAAR_motif"/>
</dbReference>